<dbReference type="OrthoDB" id="6402685at2"/>
<dbReference type="RefSeq" id="WP_053975160.1">
    <property type="nucleotide sequence ID" value="NZ_FNUE01000002.1"/>
</dbReference>
<dbReference type="Proteomes" id="UP000183071">
    <property type="component" value="Unassembled WGS sequence"/>
</dbReference>
<evidence type="ECO:0000313" key="2">
    <source>
        <dbReference type="EMBL" id="SEE57418.1"/>
    </source>
</evidence>
<dbReference type="AlphaFoldDB" id="A0A0M9CIB9"/>
<dbReference type="PROSITE" id="PS51257">
    <property type="entry name" value="PROKAR_LIPOPROTEIN"/>
    <property type="match status" value="1"/>
</dbReference>
<accession>A0A0M9CIB9</accession>
<sequence>MNYLRKKQIILKFLYLIVFIGLYACDKESAVEAKQPTLKDYTVGEKWVWKYKGVTDKGEVRSDGEDVRKTVKMPYGLGITIGNDTVPVSDIVKPDESETPRYKWPLKVGKKWKYEKNWTSQDGTTGKQSQNVKILSYKEEKVGAGTYMAYTIEYKGTISNSRGYSARTDEVWLYAPKVKNFIKLTQTQDDFVYNEELIEYTNSNKKQ</sequence>
<reference evidence="2 4" key="2">
    <citation type="submission" date="2016-10" db="EMBL/GenBank/DDBJ databases">
        <authorList>
            <person name="Varghese N."/>
            <person name="Submissions S."/>
        </authorList>
    </citation>
    <scope>NUCLEOTIDE SEQUENCE [LARGE SCALE GENOMIC DNA]</scope>
    <source>
        <strain evidence="2 4">DSW-5</strain>
    </source>
</reference>
<protein>
    <recommendedName>
        <fullName evidence="5">Lipoprotein</fullName>
    </recommendedName>
</protein>
<dbReference type="EMBL" id="FNUE01000002">
    <property type="protein sequence ID" value="SEE57418.1"/>
    <property type="molecule type" value="Genomic_DNA"/>
</dbReference>
<dbReference type="PATRIC" id="fig|1300348.6.peg.2684"/>
<dbReference type="Proteomes" id="UP000037716">
    <property type="component" value="Unassembled WGS sequence"/>
</dbReference>
<name>A0A0M9CIB9_9FLAO</name>
<evidence type="ECO:0008006" key="5">
    <source>
        <dbReference type="Google" id="ProtNLM"/>
    </source>
</evidence>
<proteinExistence type="predicted"/>
<organism evidence="1 3">
    <name type="scientific">Polaribacter dokdonensis DSW-5</name>
    <dbReference type="NCBI Taxonomy" id="1300348"/>
    <lineage>
        <taxon>Bacteria</taxon>
        <taxon>Pseudomonadati</taxon>
        <taxon>Bacteroidota</taxon>
        <taxon>Flavobacteriia</taxon>
        <taxon>Flavobacteriales</taxon>
        <taxon>Flavobacteriaceae</taxon>
    </lineage>
</organism>
<dbReference type="STRING" id="1300348.I602_2682"/>
<evidence type="ECO:0000313" key="1">
    <source>
        <dbReference type="EMBL" id="KOY53122.1"/>
    </source>
</evidence>
<reference evidence="1 3" key="1">
    <citation type="submission" date="2015-07" db="EMBL/GenBank/DDBJ databases">
        <title>Genome of Polaribacter dokdonenesis DSW-5, isolated from seawater off Dokdo in Korea.</title>
        <authorList>
            <person name="Yoon K."/>
            <person name="Song J.Y."/>
            <person name="Kim J.F."/>
        </authorList>
    </citation>
    <scope>NUCLEOTIDE SEQUENCE [LARGE SCALE GENOMIC DNA]</scope>
    <source>
        <strain evidence="1 3">DSW-5</strain>
    </source>
</reference>
<evidence type="ECO:0000313" key="3">
    <source>
        <dbReference type="Proteomes" id="UP000037716"/>
    </source>
</evidence>
<evidence type="ECO:0000313" key="4">
    <source>
        <dbReference type="Proteomes" id="UP000183071"/>
    </source>
</evidence>
<dbReference type="EMBL" id="LGBR01000001">
    <property type="protein sequence ID" value="KOY53122.1"/>
    <property type="molecule type" value="Genomic_DNA"/>
</dbReference>
<gene>
    <name evidence="1" type="ORF">I602_2682</name>
    <name evidence="2" type="ORF">SAMN05444353_2458</name>
</gene>
<comment type="caution">
    <text evidence="1">The sequence shown here is derived from an EMBL/GenBank/DDBJ whole genome shotgun (WGS) entry which is preliminary data.</text>
</comment>
<keyword evidence="4" id="KW-1185">Reference proteome</keyword>